<evidence type="ECO:0000313" key="3">
    <source>
        <dbReference type="Proteomes" id="UP000018201"/>
    </source>
</evidence>
<evidence type="ECO:0000256" key="1">
    <source>
        <dbReference type="SAM" id="MobiDB-lite"/>
    </source>
</evidence>
<dbReference type="Proteomes" id="UP000018201">
    <property type="component" value="Unassembled WGS sequence"/>
</dbReference>
<reference evidence="2" key="1">
    <citation type="submission" date="2013-10" db="EMBL/GenBank/DDBJ databases">
        <title>Genomic analysis of the causative agents of coccidiosis in chickens.</title>
        <authorList>
            <person name="Reid A.J."/>
            <person name="Blake D."/>
            <person name="Billington K."/>
            <person name="Browne H."/>
            <person name="Dunn M."/>
            <person name="Hung S."/>
            <person name="Kawahara F."/>
            <person name="Miranda-Saavedra D."/>
            <person name="Mourier T."/>
            <person name="Nagra H."/>
            <person name="Otto T.D."/>
            <person name="Rawlings N."/>
            <person name="Sanchez A."/>
            <person name="Sanders M."/>
            <person name="Subramaniam C."/>
            <person name="Tay Y."/>
            <person name="Dear P."/>
            <person name="Doerig C."/>
            <person name="Gruber A."/>
            <person name="Parkinson J."/>
            <person name="Shirley M."/>
            <person name="Wan K.L."/>
            <person name="Berriman M."/>
            <person name="Tomley F."/>
            <person name="Pain A."/>
        </authorList>
    </citation>
    <scope>NUCLEOTIDE SEQUENCE [LARGE SCALE GENOMIC DNA]</scope>
    <source>
        <strain evidence="2">Houghton</strain>
    </source>
</reference>
<protein>
    <submittedName>
        <fullName evidence="2">Uncharacterized protein</fullName>
    </submittedName>
</protein>
<reference evidence="2" key="2">
    <citation type="submission" date="2013-10" db="EMBL/GenBank/DDBJ databases">
        <authorList>
            <person name="Aslett M."/>
        </authorList>
    </citation>
    <scope>NUCLEOTIDE SEQUENCE [LARGE SCALE GENOMIC DNA]</scope>
    <source>
        <strain evidence="2">Houghton</strain>
    </source>
</reference>
<feature type="region of interest" description="Disordered" evidence="1">
    <location>
        <begin position="263"/>
        <end position="303"/>
    </location>
</feature>
<proteinExistence type="predicted"/>
<organism evidence="2 3">
    <name type="scientific">Eimeria praecox</name>
    <dbReference type="NCBI Taxonomy" id="51316"/>
    <lineage>
        <taxon>Eukaryota</taxon>
        <taxon>Sar</taxon>
        <taxon>Alveolata</taxon>
        <taxon>Apicomplexa</taxon>
        <taxon>Conoidasida</taxon>
        <taxon>Coccidia</taxon>
        <taxon>Eucoccidiorida</taxon>
        <taxon>Eimeriorina</taxon>
        <taxon>Eimeriidae</taxon>
        <taxon>Eimeria</taxon>
    </lineage>
</organism>
<evidence type="ECO:0000313" key="2">
    <source>
        <dbReference type="EMBL" id="CDI77010.1"/>
    </source>
</evidence>
<sequence>MFMAVYAYNIYIIGVYYYHRQGQGSDIDASFEETDERAIAIATGVIDPRTGAPRNTALSPAECALIRDCQEKAFCGLEAKQLRAEAAAKIEETKTKLVADKPVQETEEAVSSKGTETPKTERHTQKATGVTVRIATRPPVAVAASVAAASAAPTQKEKTNNQAASPPAAVLNAFDSFAAPATVSSSSKEAAPAAAVESNEGLKRAKQLLQGMKDQTAVESNEGLKRAKQLLQGMKDQSFKLSNAVRAFAAAAKGATPEAAVAAADTATAAETPRDRGSGGIEIPETETGHSARQRHSSNSSSLLQFASATKELHTKVPLKRPAATAGRKDVITKTRFAHRTKLISATERSAPFIALKSSAAAAAAAETAAASDTADAGDSGETAVATATVDGVSLTQGVSGLEPINKAETWGVCTAEGPPLKRREQSQQQQLTVFP</sequence>
<dbReference type="OrthoDB" id="26491at2759"/>
<feature type="region of interest" description="Disordered" evidence="1">
    <location>
        <begin position="417"/>
        <end position="436"/>
    </location>
</feature>
<keyword evidence="3" id="KW-1185">Reference proteome</keyword>
<dbReference type="VEuPathDB" id="ToxoDB:EPH_0047010"/>
<dbReference type="AlphaFoldDB" id="U6GA80"/>
<gene>
    <name evidence="2" type="ORF">EPH_0047010</name>
</gene>
<feature type="region of interest" description="Disordered" evidence="1">
    <location>
        <begin position="99"/>
        <end position="131"/>
    </location>
</feature>
<dbReference type="EMBL" id="HG691425">
    <property type="protein sequence ID" value="CDI77010.1"/>
    <property type="molecule type" value="Genomic_DNA"/>
</dbReference>
<name>U6GA80_9EIME</name>
<accession>U6GA80</accession>
<feature type="compositionally biased region" description="Polar residues" evidence="1">
    <location>
        <begin position="427"/>
        <end position="436"/>
    </location>
</feature>